<evidence type="ECO:0000313" key="5">
    <source>
        <dbReference type="EMBL" id="OHT12439.1"/>
    </source>
</evidence>
<dbReference type="Proteomes" id="UP000179807">
    <property type="component" value="Unassembled WGS sequence"/>
</dbReference>
<dbReference type="GeneID" id="94834446"/>
<dbReference type="PANTHER" id="PTHR16166:SF93">
    <property type="entry name" value="INTERMEMBRANE LIPID TRANSFER PROTEIN VPS13"/>
    <property type="match status" value="1"/>
</dbReference>
<dbReference type="VEuPathDB" id="TrichDB:TRFO_17707"/>
<accession>A0A1J4KMA0</accession>
<name>A0A1J4KMA0_9EUKA</name>
<feature type="compositionally biased region" description="Basic and acidic residues" evidence="3">
    <location>
        <begin position="2476"/>
        <end position="2486"/>
    </location>
</feature>
<dbReference type="InterPro" id="IPR026854">
    <property type="entry name" value="VPS13_N"/>
</dbReference>
<sequence length="3168" mass="364821">MASRNLFFNINYQFIMTVIGQSQLKKFIIMLESVVAKFIAKYLSQYIETIDKSQMAMKLWEGHATFENLVLLPTALSSHQLPFRIIKGTIKHVRLNFPWKKLNSEACIIEIENVSILVELDPDVLIQSDLQAQQKLIHTENQEVSNEDEYGIWQSLINTVIDNARIIIKNIHCRLELNYKNRIINSPYEHQNNQNINNYENNKLNENPNKKSDDDCCCAAGTIIPEMTLYTVDDNNQPLLKVIKRASKVRKQLKLNNLSVYFDTNNQTPINISNFEFEMNKIIKNENHQYILNPFYIEMILLHTRNIPDMLQNILTMTTKQLKFSMDYQQSQIFLYFNNRWKLFHKRRRYAPCARPKNGDEIDFWQYFHRCAVFRNRPNEFRPGLAHKILKFRKKYVKIIRTRETQSNILHPILDSQLKTLDNKVGSTAALFCREYAMAVVEKEKNVQESGITAFDMSELKSLLQTTDKFFDSASFSMEMKIPSFQIELLYEKDDPFLVIEFQNIFTKVTSMKGGADLNFSIQNMNMFSFVNSIKRSIVTVEFENQILYNNTKKVLMNNNTNDTSNYPPFFRIDIIYPSTTDPFQMNVIVEPITTTVDTVTLNKVADFFDEKNLDEIVTEIDQTEKITTKVNRIDVADQLQRLLYFKNHILNVEFKKLQYIFPFVFQGQDTSMKFALKDIKINKTAVGLLPIDVKEIKMDFKIHFTIDDLMIDNCCILNEFSFDLPFYFKYFTGTDHVYVDCCFNLGKINFHFDDISFKLIAAAINYSKEIKLKESQKMYIQNTPETQTVMSFGKITTNLDFNFEEWMLNLDNAKAAISLGNISFSVTTDKGNLNGSVKIRKIKFIENEIDLLRMSDDSVEIALEQKNEEPKIKAIIMLTNPQITLDLRQYKRIYLTLINISNNFLKEINYNSSEEINSANNEKVKSNLNNHLTNENRQCSTNEPKDTRHKALNNEVNQETVITNEENKGNNDGMFDISFLIENMEVIIPDKKGDYLITMGKILIKDKIEMEGFGCFRESRIVIKPMNIILYFDQLKNMKLSHLDSQLEPTDLWAILRLVDEIRYFFKDDEPSEEESKEYEESRITVSFESSRFDLYHFEKHILIARTDEVKIEVRLTETEVFTTITINKFKSNQFINGETYKFADFEEPIICTYWSDEKDDTYDMIFPETTAYITGPDFQYIFRWIPDDDDLNDSIKLPDAKSHYTFSAKFLKAVMVAGCQQVGILHCNDLKVDLNWVGNSRVLFELRLGDINGYTDLLGNNFHFINVPNGFYLRYSYDWLLITADKAITSFNIPLLIKIVETLIEILSDKDDDTPVVWDFGMDIEVNEVIANLYPLDLIGPHCHGHINNTKVVWKCDQRNAAISIDYINIDVENANPDRALEISNAKATLSFNEKYLNGETFDDIYALKDIEDPHGFILKKVQARWSASDITINYTHRFAAAVILCCLPKDGKYKPLPVESLNSVEEDLHIFDPYLNMQQEIFNRFNFKLLIKPPVTFNARLDKNGSVIKEDSLQNTNLFQNPDSNSGNIDKNDNNETIFNYLEEEIDFISDVFVDSFHLVLYLIDPLATVEFLGLTASLKDKTWLATMRSFSLFPSVDRTNSLVNSPIDTNLLKFKQRGDTFLINLAEMELSFDYVFYLTVVNFVLRSPFFYIADLQNHNEDTNNSQASLPFTLKLKAPKLRITIPTAIDEKDMPLFHVDMNCYLSLADTVFMINVSDFSVHFSDQITKDHYVPLFENFSIKFIRKIANETDTELSLSISSIEVKLSAADFILFNKMANNLAKATEVLMFSEDNTKLNSNNTNDNDKHHMTNIKETKNGIIAHEEIVENKMNLLFSSVTFFSETIRIIICKDNRTSTKYIPLFNLVIPPISFNLSNTDTVGSMELHINPYVEYYNDSTGFWDMIIEPINLVCLGVLTKESFQVTFKIDSDLNINLPLIAITQYFSLFDDIQKKLLVVGQKYIELPNFWIENQLGGDVLFRMHEPDNNKNYFILNHGSRIPVFSIEETTKIYLEFREKQYCCSPRFLTYPTFLSCDVVAVRRPYKGGIILKFKSPTEIKNNLDFDVNIYYKKDNQNSFTYVGTAPSKKRCPIVLSINKTREFIIMKKENQTQFKHVVLNLSKYTNSTISFLMGVSNYGIMVNLSVQNEMATGTKLFTLYSSHVMVSNLPIPVLKIIVEDIEYKLPNDEKVIDMLIPNKSSTFTMKVSIDGENYGPLNRIKIKEKAAQMIQTEYKNIQIAVIFEIDTETKVSTAIFYSPCVIYNFTTQWITVFDNFDAVDIPMNKYGLWTPNNYIRNQKLTTINLRSNSSKDVIQGLDIQSPRNANAFVFRDDFIKESKIGLRYDISMKRNVTIVTLSSLIVVHNYLKEPINLHPFDSSKNKIRGESYSIMPSSDLTLTKMTHTGLFKFSMHGYSSSPTLSLITEQKTCFRILADLENSKTSTNLNLNLNEEQTKLNIPITPKNNLDNNDEEITENSKNDTKIESTPRSNSISSFQKKNIKSETKVYPNKSKTDQNNITLKNKPCKMIIIEVIDAGTCYEVSFKYASFPTPIVIENCLSTRISAYQIRDKQPFNICSHSTSLFAYDEPLAYPSIHFIIGKQKMHISMIEETNLVETKVKSINRRPVFVEVKKLINGSLSVLITDRPKSAVNYLEDSSFFIKFNILIKSLHISLIDLNMREIALITLEKVISSLDIRLKTRSIKASIHTIQIDDQDISAPNPVCLVGRSFKEMPFLRFEALLPSDVPFPSQFTYASAVFQRVDALLDSAFISDFIYLFLALLKPFKTTIGPQQKSILSKSGSTNNLSSNIDEKVLSINLNWLEMSPIYVLFGYNRKSGRVARVHNMFSILKYIPSLSPDKLLLPGVLVAHVDSDPNSISERISSEYKTAAFKQILLMLGKTGSLLTTFGVTSSIAELLGVKIESNNMITNFDQFSSINSEEFDNRKDVYGPFSTAALRNLHKTIINSKLNRSDIVITLANASVSNSQTNAKSNDNQTGKNDCHNTSANVDKIGLSLRELAGNNGVLGVMTKTSINPQTNLRHMAKTQRKRVPRPFLNNTIEPFDEKLAQAQKTLKNDRIKMSGIIDNHLTVITDKHIIVLSTNLQQIRFTYDFAALDSLKQEGKIIHFTVKKDSRQIECENEEKTEIMYSFIQSQRLMILMFEKSLIE</sequence>
<evidence type="ECO:0000313" key="6">
    <source>
        <dbReference type="Proteomes" id="UP000179807"/>
    </source>
</evidence>
<dbReference type="GO" id="GO:0045053">
    <property type="term" value="P:protein retention in Golgi apparatus"/>
    <property type="evidence" value="ECO:0007669"/>
    <property type="project" value="TreeGrafter"/>
</dbReference>
<evidence type="ECO:0000256" key="2">
    <source>
        <dbReference type="ARBA" id="ARBA00022448"/>
    </source>
</evidence>
<proteinExistence type="inferred from homology"/>
<keyword evidence="6" id="KW-1185">Reference proteome</keyword>
<feature type="compositionally biased region" description="Polar residues" evidence="3">
    <location>
        <begin position="2487"/>
        <end position="2496"/>
    </location>
</feature>
<protein>
    <recommendedName>
        <fullName evidence="4">Chorein N-terminal domain-containing protein</fullName>
    </recommendedName>
</protein>
<keyword evidence="2" id="KW-0813">Transport</keyword>
<feature type="region of interest" description="Disordered" evidence="3">
    <location>
        <begin position="2985"/>
        <end position="3004"/>
    </location>
</feature>
<dbReference type="Pfam" id="PF12624">
    <property type="entry name" value="VPS13_N"/>
    <property type="match status" value="1"/>
</dbReference>
<evidence type="ECO:0000256" key="1">
    <source>
        <dbReference type="ARBA" id="ARBA00006545"/>
    </source>
</evidence>
<reference evidence="5" key="1">
    <citation type="submission" date="2016-10" db="EMBL/GenBank/DDBJ databases">
        <authorList>
            <person name="Benchimol M."/>
            <person name="Almeida L.G."/>
            <person name="Vasconcelos A.T."/>
            <person name="Perreira-Neves A."/>
            <person name="Rosa I.A."/>
            <person name="Tasca T."/>
            <person name="Bogo M.R."/>
            <person name="de Souza W."/>
        </authorList>
    </citation>
    <scope>NUCLEOTIDE SEQUENCE [LARGE SCALE GENOMIC DNA]</scope>
    <source>
        <strain evidence="5">K</strain>
    </source>
</reference>
<evidence type="ECO:0000259" key="4">
    <source>
        <dbReference type="Pfam" id="PF12624"/>
    </source>
</evidence>
<evidence type="ECO:0000256" key="3">
    <source>
        <dbReference type="SAM" id="MobiDB-lite"/>
    </source>
</evidence>
<dbReference type="PANTHER" id="PTHR16166">
    <property type="entry name" value="VACUOLAR PROTEIN SORTING-ASSOCIATED PROTEIN VPS13"/>
    <property type="match status" value="1"/>
</dbReference>
<dbReference type="OrthoDB" id="428159at2759"/>
<comment type="caution">
    <text evidence="5">The sequence shown here is derived from an EMBL/GenBank/DDBJ whole genome shotgun (WGS) entry which is preliminary data.</text>
</comment>
<dbReference type="RefSeq" id="XP_068365575.1">
    <property type="nucleotide sequence ID" value="XM_068499742.1"/>
</dbReference>
<dbReference type="InterPro" id="IPR026847">
    <property type="entry name" value="VPS13"/>
</dbReference>
<organism evidence="5 6">
    <name type="scientific">Tritrichomonas foetus</name>
    <dbReference type="NCBI Taxonomy" id="1144522"/>
    <lineage>
        <taxon>Eukaryota</taxon>
        <taxon>Metamonada</taxon>
        <taxon>Parabasalia</taxon>
        <taxon>Tritrichomonadida</taxon>
        <taxon>Tritrichomonadidae</taxon>
        <taxon>Tritrichomonas</taxon>
    </lineage>
</organism>
<dbReference type="GO" id="GO:0006623">
    <property type="term" value="P:protein targeting to vacuole"/>
    <property type="evidence" value="ECO:0007669"/>
    <property type="project" value="TreeGrafter"/>
</dbReference>
<feature type="region of interest" description="Disordered" evidence="3">
    <location>
        <begin position="2460"/>
        <end position="2496"/>
    </location>
</feature>
<gene>
    <name evidence="5" type="ORF">TRFO_17707</name>
</gene>
<dbReference type="EMBL" id="MLAK01000563">
    <property type="protein sequence ID" value="OHT12439.1"/>
    <property type="molecule type" value="Genomic_DNA"/>
</dbReference>
<feature type="domain" description="Chorein N-terminal" evidence="4">
    <location>
        <begin position="30"/>
        <end position="176"/>
    </location>
</feature>
<comment type="similarity">
    <text evidence="1">Belongs to the VPS13 family.</text>
</comment>